<dbReference type="EMBL" id="JALBWM010000252">
    <property type="protein sequence ID" value="MCO1336954.1"/>
    <property type="molecule type" value="Genomic_DNA"/>
</dbReference>
<dbReference type="InterPro" id="IPR036390">
    <property type="entry name" value="WH_DNA-bd_sf"/>
</dbReference>
<dbReference type="SMART" id="SM00347">
    <property type="entry name" value="HTH_MARR"/>
    <property type="match status" value="1"/>
</dbReference>
<sequence length="151" mass="16944">MSEFSHDLLALRETNIGRLFQYAAKTYSERAVALLHNYGFSDITLSHTQLISNLSTTGDSITSLAEKAGMTKQAMGQLANELQSKGYVKKVPNEQDKRSSMVQFTQRGEEALTAAYKIKLQIDVEYAKLLGVDNLKNLRKLLEKLQQETQS</sequence>
<dbReference type="InterPro" id="IPR000835">
    <property type="entry name" value="HTH_MarR-typ"/>
</dbReference>
<dbReference type="Proteomes" id="UP001139028">
    <property type="component" value="Unassembled WGS sequence"/>
</dbReference>
<keyword evidence="3" id="KW-1185">Reference proteome</keyword>
<dbReference type="InterPro" id="IPR036388">
    <property type="entry name" value="WH-like_DNA-bd_sf"/>
</dbReference>
<dbReference type="GO" id="GO:0003700">
    <property type="term" value="F:DNA-binding transcription factor activity"/>
    <property type="evidence" value="ECO:0007669"/>
    <property type="project" value="InterPro"/>
</dbReference>
<dbReference type="RefSeq" id="WP_252473055.1">
    <property type="nucleotide sequence ID" value="NZ_JALBWM010000252.1"/>
</dbReference>
<dbReference type="GO" id="GO:0006950">
    <property type="term" value="P:response to stress"/>
    <property type="evidence" value="ECO:0007669"/>
    <property type="project" value="TreeGrafter"/>
</dbReference>
<comment type="caution">
    <text evidence="2">The sequence shown here is derived from an EMBL/GenBank/DDBJ whole genome shotgun (WGS) entry which is preliminary data.</text>
</comment>
<dbReference type="PROSITE" id="PS50995">
    <property type="entry name" value="HTH_MARR_2"/>
    <property type="match status" value="1"/>
</dbReference>
<dbReference type="SUPFAM" id="SSF46785">
    <property type="entry name" value="Winged helix' DNA-binding domain"/>
    <property type="match status" value="1"/>
</dbReference>
<protein>
    <submittedName>
        <fullName evidence="2">MarR family transcriptional regulator</fullName>
    </submittedName>
</protein>
<gene>
    <name evidence="2" type="ORF">MO867_21750</name>
</gene>
<evidence type="ECO:0000313" key="3">
    <source>
        <dbReference type="Proteomes" id="UP001139028"/>
    </source>
</evidence>
<dbReference type="PANTHER" id="PTHR33164">
    <property type="entry name" value="TRANSCRIPTIONAL REGULATOR, MARR FAMILY"/>
    <property type="match status" value="1"/>
</dbReference>
<dbReference type="InterPro" id="IPR039422">
    <property type="entry name" value="MarR/SlyA-like"/>
</dbReference>
<dbReference type="Pfam" id="PF12802">
    <property type="entry name" value="MarR_2"/>
    <property type="match status" value="1"/>
</dbReference>
<reference evidence="2" key="1">
    <citation type="journal article" date="2022" name="Arch. Microbiol.">
        <title>Microbulbifer okhotskensis sp. nov., isolated from a deep bottom sediment of the Okhotsk Sea.</title>
        <authorList>
            <person name="Romanenko L."/>
            <person name="Kurilenko V."/>
            <person name="Otstavnykh N."/>
            <person name="Velansky P."/>
            <person name="Isaeva M."/>
            <person name="Mikhailov V."/>
        </authorList>
    </citation>
    <scope>NUCLEOTIDE SEQUENCE</scope>
    <source>
        <strain evidence="2">OS29</strain>
    </source>
</reference>
<dbReference type="PANTHER" id="PTHR33164:SF57">
    <property type="entry name" value="MARR-FAMILY TRANSCRIPTIONAL REGULATOR"/>
    <property type="match status" value="1"/>
</dbReference>
<evidence type="ECO:0000313" key="2">
    <source>
        <dbReference type="EMBL" id="MCO1336954.1"/>
    </source>
</evidence>
<name>A0A9X2ESE5_9GAMM</name>
<evidence type="ECO:0000259" key="1">
    <source>
        <dbReference type="PROSITE" id="PS50995"/>
    </source>
</evidence>
<dbReference type="Gene3D" id="1.10.10.10">
    <property type="entry name" value="Winged helix-like DNA-binding domain superfamily/Winged helix DNA-binding domain"/>
    <property type="match status" value="1"/>
</dbReference>
<proteinExistence type="predicted"/>
<organism evidence="2 3">
    <name type="scientific">Microbulbifer okhotskensis</name>
    <dbReference type="NCBI Taxonomy" id="2926617"/>
    <lineage>
        <taxon>Bacteria</taxon>
        <taxon>Pseudomonadati</taxon>
        <taxon>Pseudomonadota</taxon>
        <taxon>Gammaproteobacteria</taxon>
        <taxon>Cellvibrionales</taxon>
        <taxon>Microbulbiferaceae</taxon>
        <taxon>Microbulbifer</taxon>
    </lineage>
</organism>
<feature type="domain" description="HTH marR-type" evidence="1">
    <location>
        <begin position="13"/>
        <end position="147"/>
    </location>
</feature>
<dbReference type="AlphaFoldDB" id="A0A9X2ESE5"/>
<accession>A0A9X2ESE5</accession>